<gene>
    <name evidence="2" type="ORF">DOK78_001661</name>
</gene>
<dbReference type="Proteomes" id="UP000664701">
    <property type="component" value="Chromosome"/>
</dbReference>
<evidence type="ECO:0000313" key="3">
    <source>
        <dbReference type="Proteomes" id="UP000664701"/>
    </source>
</evidence>
<sequence length="200" mass="22787">MNVEVDELSAYVEDLPELAIHSKEIKELTETLFLVSDTEIEKVQKAFVFVRDKIAHSWDVQQNEVTKTSLEVLHAGHGICYAKANLLAAILRNETIPTGFCYQRLLLMDKETGKYCIHALNAVYLHSKKRWVKLDARGNKEGIQADFDGKVEKLAFVPNSEEDEYTYPTIYVKPNSQTMITLSEATNACEMYLKDLPEII</sequence>
<reference evidence="2 3" key="2">
    <citation type="submission" date="2024-03" db="EMBL/GenBank/DDBJ databases">
        <title>The Genome Sequence of Enterococcus sp. DIV2402.</title>
        <authorList>
            <consortium name="The Broad Institute Genomics Platform"/>
            <consortium name="The Broad Institute Microbial Omics Core"/>
            <consortium name="The Broad Institute Genomic Center for Infectious Diseases"/>
            <person name="Earl A."/>
            <person name="Manson A."/>
            <person name="Gilmore M."/>
            <person name="Schwartman J."/>
            <person name="Shea T."/>
            <person name="Abouelleil A."/>
            <person name="Cao P."/>
            <person name="Chapman S."/>
            <person name="Cusick C."/>
            <person name="Young S."/>
            <person name="Neafsey D."/>
            <person name="Nusbaum C."/>
            <person name="Birren B."/>
        </authorList>
    </citation>
    <scope>NUCLEOTIDE SEQUENCE [LARGE SCALE GENOMIC DNA]</scope>
    <source>
        <strain evidence="2 3">DIV2402</strain>
    </source>
</reference>
<feature type="domain" description="Transglutaminase-like" evidence="1">
    <location>
        <begin position="36"/>
        <end position="136"/>
    </location>
</feature>
<evidence type="ECO:0000313" key="2">
    <source>
        <dbReference type="EMBL" id="WYJ77023.1"/>
    </source>
</evidence>
<keyword evidence="3" id="KW-1185">Reference proteome</keyword>
<dbReference type="Pfam" id="PF01841">
    <property type="entry name" value="Transglut_core"/>
    <property type="match status" value="1"/>
</dbReference>
<dbReference type="RefSeq" id="WP_207940799.1">
    <property type="nucleotide sequence ID" value="NZ_CP147251.1"/>
</dbReference>
<dbReference type="InterPro" id="IPR002931">
    <property type="entry name" value="Transglutaminase-like"/>
</dbReference>
<evidence type="ECO:0000259" key="1">
    <source>
        <dbReference type="Pfam" id="PF01841"/>
    </source>
</evidence>
<dbReference type="PANTHER" id="PTHR33490:SF3">
    <property type="entry name" value="CONSERVED INTEGRAL MEMBRANE PROTEIN"/>
    <property type="match status" value="1"/>
</dbReference>
<organism evidence="2 3">
    <name type="scientific">Candidatus Enterococcus lowellii</name>
    <dbReference type="NCBI Taxonomy" id="2230877"/>
    <lineage>
        <taxon>Bacteria</taxon>
        <taxon>Bacillati</taxon>
        <taxon>Bacillota</taxon>
        <taxon>Bacilli</taxon>
        <taxon>Lactobacillales</taxon>
        <taxon>Enterococcaceae</taxon>
        <taxon>Enterococcus</taxon>
    </lineage>
</organism>
<dbReference type="PANTHER" id="PTHR33490">
    <property type="entry name" value="BLR5614 PROTEIN-RELATED"/>
    <property type="match status" value="1"/>
</dbReference>
<protein>
    <recommendedName>
        <fullName evidence="1">Transglutaminase-like domain-containing protein</fullName>
    </recommendedName>
</protein>
<proteinExistence type="predicted"/>
<dbReference type="Gene3D" id="3.10.620.30">
    <property type="match status" value="1"/>
</dbReference>
<accession>A0ABZ2SMI3</accession>
<dbReference type="SUPFAM" id="SSF54001">
    <property type="entry name" value="Cysteine proteinases"/>
    <property type="match status" value="1"/>
</dbReference>
<dbReference type="EMBL" id="CP147251">
    <property type="protein sequence ID" value="WYJ77023.1"/>
    <property type="molecule type" value="Genomic_DNA"/>
</dbReference>
<reference evidence="2 3" key="1">
    <citation type="submission" date="2021-03" db="EMBL/GenBank/DDBJ databases">
        <authorList>
            <person name="Gilmore M.S."/>
            <person name="Schwartzman J."/>
            <person name="Van Tyne D."/>
            <person name="Martin M."/>
            <person name="Earl A.M."/>
            <person name="Manson A.L."/>
            <person name="Straub T."/>
            <person name="Salamzade R."/>
            <person name="Saavedra J."/>
            <person name="Lebreton F."/>
            <person name="Prichula J."/>
            <person name="Schaufler K."/>
            <person name="Gaca A."/>
            <person name="Sgardioli B."/>
            <person name="Wagenaar J."/>
            <person name="Strong T."/>
        </authorList>
    </citation>
    <scope>NUCLEOTIDE SEQUENCE [LARGE SCALE GENOMIC DNA]</scope>
    <source>
        <strain evidence="2 3">DIV2402</strain>
    </source>
</reference>
<name>A0ABZ2SMI3_9ENTE</name>
<dbReference type="InterPro" id="IPR038765">
    <property type="entry name" value="Papain-like_cys_pep_sf"/>
</dbReference>